<dbReference type="Proteomes" id="UP001161438">
    <property type="component" value="Chromosome 14"/>
</dbReference>
<keyword evidence="1" id="KW-0472">Membrane</keyword>
<evidence type="ECO:0000259" key="2">
    <source>
        <dbReference type="Pfam" id="PF10355"/>
    </source>
</evidence>
<feature type="transmembrane region" description="Helical" evidence="1">
    <location>
        <begin position="267"/>
        <end position="286"/>
    </location>
</feature>
<dbReference type="AlphaFoldDB" id="A0AA35IS35"/>
<dbReference type="EMBL" id="OX365770">
    <property type="protein sequence ID" value="CAI4035887.1"/>
    <property type="molecule type" value="Genomic_DNA"/>
</dbReference>
<keyword evidence="1" id="KW-1133">Transmembrane helix</keyword>
<feature type="transmembrane region" description="Helical" evidence="1">
    <location>
        <begin position="121"/>
        <end position="144"/>
    </location>
</feature>
<feature type="transmembrane region" description="Helical" evidence="1">
    <location>
        <begin position="323"/>
        <end position="343"/>
    </location>
</feature>
<feature type="transmembrane region" description="Helical" evidence="1">
    <location>
        <begin position="393"/>
        <end position="417"/>
    </location>
</feature>
<keyword evidence="1" id="KW-0812">Transmembrane</keyword>
<evidence type="ECO:0000313" key="3">
    <source>
        <dbReference type="EMBL" id="CAI4035887.1"/>
    </source>
</evidence>
<evidence type="ECO:0000256" key="1">
    <source>
        <dbReference type="SAM" id="Phobius"/>
    </source>
</evidence>
<dbReference type="RefSeq" id="XP_056079007.1">
    <property type="nucleotide sequence ID" value="XM_056225161.1"/>
</dbReference>
<feature type="domain" description="Protein YTP1-like C-terminal" evidence="2">
    <location>
        <begin position="177"/>
        <end position="412"/>
    </location>
</feature>
<dbReference type="PANTHER" id="PTHR31685">
    <property type="entry name" value="INTEGRAL MEMBRANE PROTEIN (AFU_ORTHOLOGUE AFUA_6G12730)-RELATED"/>
    <property type="match status" value="1"/>
</dbReference>
<feature type="transmembrane region" description="Helical" evidence="1">
    <location>
        <begin position="355"/>
        <end position="373"/>
    </location>
</feature>
<accession>A0AA35IS35</accession>
<dbReference type="InterPro" id="IPR018827">
    <property type="entry name" value="YTP1_C"/>
</dbReference>
<protein>
    <recommendedName>
        <fullName evidence="2">Protein YTP1-like C-terminal domain-containing protein</fullName>
    </recommendedName>
</protein>
<gene>
    <name evidence="3" type="primary">SMKI14G0960</name>
    <name evidence="3" type="ORF">SMKI_14G0960</name>
</gene>
<dbReference type="Pfam" id="PF10355">
    <property type="entry name" value="Ytp1"/>
    <property type="match status" value="1"/>
</dbReference>
<name>A0AA35IS35_SACMI</name>
<organism evidence="3 4">
    <name type="scientific">Saccharomyces mikatae IFO 1815</name>
    <dbReference type="NCBI Taxonomy" id="226126"/>
    <lineage>
        <taxon>Eukaryota</taxon>
        <taxon>Fungi</taxon>
        <taxon>Dikarya</taxon>
        <taxon>Ascomycota</taxon>
        <taxon>Saccharomycotina</taxon>
        <taxon>Saccharomycetes</taxon>
        <taxon>Saccharomycetales</taxon>
        <taxon>Saccharomycetaceae</taxon>
        <taxon>Saccharomyces</taxon>
    </lineage>
</organism>
<dbReference type="GeneID" id="80920775"/>
<feature type="transmembrane region" description="Helical" evidence="1">
    <location>
        <begin position="204"/>
        <end position="226"/>
    </location>
</feature>
<evidence type="ECO:0000313" key="4">
    <source>
        <dbReference type="Proteomes" id="UP001161438"/>
    </source>
</evidence>
<feature type="transmembrane region" description="Helical" evidence="1">
    <location>
        <begin position="164"/>
        <end position="192"/>
    </location>
</feature>
<reference evidence="3" key="1">
    <citation type="submission" date="2022-10" db="EMBL/GenBank/DDBJ databases">
        <authorList>
            <person name="Byrne P K."/>
        </authorList>
    </citation>
    <scope>NUCLEOTIDE SEQUENCE</scope>
    <source>
        <strain evidence="3">IFO1815</strain>
    </source>
</reference>
<proteinExistence type="predicted"/>
<sequence>MTKPNTKTIHGFSKIISICLLACFFIDKVYGDMENDMGMDDTSEYTRPEIVNAGSKSFHWLCTLGFLLLLPSVVTCLSFAGKIYSATFLQCICASYAFLEAAVFRFQDNNGVENRTSRGTAWFLAGLTWISVFFGGLAGGTGFLVRSKRLQTFTSNTGEKTLSYVHRGLSFLTVLTGWIKVCLAPVALFGFCRETHTGQCIAHGIMGSAFVLYGFIYVFVLVVPWIRSDQTSYSQDYVDSWVMCVWGVVNTFTEHRWGREGWSVHDYQHTFMGIIWWAGGILGIFLSRNGRRTFVPSLIIIFTGWAMSEHAQHLIISTKVHNMFGLVLMCGGALRIIEISFLLKDKRTLEKIHSFQYLAPFCLVCSGLLFMGANEEQLILVLRLGGDHSAYVLLIVSGAFLVYFWMVACLEFYLYLIEKEKQGFLPKPYDLQNENNNVGLELNNISDNDVDMYAHSFNV</sequence>
<keyword evidence="4" id="KW-1185">Reference proteome</keyword>
<feature type="transmembrane region" description="Helical" evidence="1">
    <location>
        <begin position="293"/>
        <end position="311"/>
    </location>
</feature>
<dbReference type="PANTHER" id="PTHR31685:SF2">
    <property type="entry name" value="PROTEIN YTP1"/>
    <property type="match status" value="1"/>
</dbReference>
<feature type="transmembrane region" description="Helical" evidence="1">
    <location>
        <begin position="58"/>
        <end position="80"/>
    </location>
</feature>